<proteinExistence type="predicted"/>
<dbReference type="EMBL" id="CAXDID020000707">
    <property type="protein sequence ID" value="CAL6111400.1"/>
    <property type="molecule type" value="Genomic_DNA"/>
</dbReference>
<evidence type="ECO:0000313" key="1">
    <source>
        <dbReference type="EMBL" id="CAI9930153.1"/>
    </source>
</evidence>
<dbReference type="EMBL" id="CATOUU010000452">
    <property type="protein sequence ID" value="CAI9930156.1"/>
    <property type="molecule type" value="Genomic_DNA"/>
</dbReference>
<dbReference type="EMBL" id="CAXDID020000707">
    <property type="protein sequence ID" value="CAL6111394.1"/>
    <property type="molecule type" value="Genomic_DNA"/>
</dbReference>
<evidence type="ECO:0000313" key="12">
    <source>
        <dbReference type="EMBL" id="CAL6111400.1"/>
    </source>
</evidence>
<keyword evidence="13" id="KW-1185">Reference proteome</keyword>
<evidence type="ECO:0000313" key="9">
    <source>
        <dbReference type="EMBL" id="CAL6093401.1"/>
    </source>
</evidence>
<dbReference type="EMBL" id="CAXDID020000305">
    <property type="protein sequence ID" value="CAL6074206.1"/>
    <property type="molecule type" value="Genomic_DNA"/>
</dbReference>
<dbReference type="Proteomes" id="UP001642409">
    <property type="component" value="Unassembled WGS sequence"/>
</dbReference>
<evidence type="ECO:0000313" key="6">
    <source>
        <dbReference type="EMBL" id="CAI9940609.1"/>
    </source>
</evidence>
<reference evidence="1" key="1">
    <citation type="submission" date="2023-06" db="EMBL/GenBank/DDBJ databases">
        <authorList>
            <person name="Kurt Z."/>
        </authorList>
    </citation>
    <scope>NUCLEOTIDE SEQUENCE</scope>
</reference>
<evidence type="ECO:0000313" key="5">
    <source>
        <dbReference type="EMBL" id="CAI9940606.1"/>
    </source>
</evidence>
<evidence type="ECO:0000313" key="4">
    <source>
        <dbReference type="EMBL" id="CAI9935645.1"/>
    </source>
</evidence>
<dbReference type="EMBL" id="CATOUU010000678">
    <property type="protein sequence ID" value="CAI9940609.1"/>
    <property type="molecule type" value="Genomic_DNA"/>
</dbReference>
<evidence type="ECO:0000313" key="7">
    <source>
        <dbReference type="EMBL" id="CAL6074206.1"/>
    </source>
</evidence>
<protein>
    <submittedName>
        <fullName evidence="7">Hypothetical_protein</fullName>
    </submittedName>
</protein>
<evidence type="ECO:0000313" key="2">
    <source>
        <dbReference type="EMBL" id="CAI9930156.1"/>
    </source>
</evidence>
<gene>
    <name evidence="1" type="ORF">HINF_LOCUS17798</name>
    <name evidence="2" type="ORF">HINF_LOCUS17801</name>
    <name evidence="3" type="ORF">HINF_LOCUS23287</name>
    <name evidence="4" type="ORF">HINF_LOCUS23290</name>
    <name evidence="5" type="ORF">HINF_LOCUS28251</name>
    <name evidence="6" type="ORF">HINF_LOCUS28254</name>
    <name evidence="7" type="ORF">HINF_LOCUS56528</name>
    <name evidence="8" type="ORF">HINF_LOCUS56531</name>
    <name evidence="9" type="ORF">HINF_LOCUS66971</name>
    <name evidence="10" type="ORF">HINF_LOCUS66974</name>
    <name evidence="11" type="ORF">HINF_LOCUS76375</name>
    <name evidence="12" type="ORF">HINF_LOCUS76378</name>
</gene>
<dbReference type="EMBL" id="CAXDID020000458">
    <property type="protein sequence ID" value="CAL6093407.1"/>
    <property type="molecule type" value="Genomic_DNA"/>
</dbReference>
<dbReference type="EMBL" id="CATOUU010000678">
    <property type="protein sequence ID" value="CAI9940606.1"/>
    <property type="molecule type" value="Genomic_DNA"/>
</dbReference>
<accession>A0AA86P3L3</accession>
<dbReference type="EMBL" id="CAXDID020000458">
    <property type="protein sequence ID" value="CAL6093401.1"/>
    <property type="molecule type" value="Genomic_DNA"/>
</dbReference>
<dbReference type="AlphaFoldDB" id="A0AA86P3L3"/>
<dbReference type="EMBL" id="CATOUU010000619">
    <property type="protein sequence ID" value="CAI9935642.1"/>
    <property type="molecule type" value="Genomic_DNA"/>
</dbReference>
<organism evidence="1">
    <name type="scientific">Hexamita inflata</name>
    <dbReference type="NCBI Taxonomy" id="28002"/>
    <lineage>
        <taxon>Eukaryota</taxon>
        <taxon>Metamonada</taxon>
        <taxon>Diplomonadida</taxon>
        <taxon>Hexamitidae</taxon>
        <taxon>Hexamitinae</taxon>
        <taxon>Hexamita</taxon>
    </lineage>
</organism>
<evidence type="ECO:0000313" key="8">
    <source>
        <dbReference type="EMBL" id="CAL6074209.1"/>
    </source>
</evidence>
<dbReference type="EMBL" id="CATOUU010000619">
    <property type="protein sequence ID" value="CAI9935645.1"/>
    <property type="molecule type" value="Genomic_DNA"/>
</dbReference>
<sequence length="146" mass="17663">MDNIINLIFLLKQQTRPRQLGTRQIQRLNRNQIQTTQFNGYLSNYLFSLQQTTKAEMPILRQTSKLSRLHYMRAETNFNLCIYIKQCKMNNRPFIHKHLNKYRAVQKLMNVPQQKLKEQGDIFNWNKNQQKLKKTGHFPKQIRTQE</sequence>
<evidence type="ECO:0000313" key="13">
    <source>
        <dbReference type="Proteomes" id="UP001642409"/>
    </source>
</evidence>
<name>A0AA86P3L3_9EUKA</name>
<dbReference type="EMBL" id="CAXDID020000305">
    <property type="protein sequence ID" value="CAL6074209.1"/>
    <property type="molecule type" value="Genomic_DNA"/>
</dbReference>
<comment type="caution">
    <text evidence="1">The sequence shown here is derived from an EMBL/GenBank/DDBJ whole genome shotgun (WGS) entry which is preliminary data.</text>
</comment>
<dbReference type="EMBL" id="CATOUU010000452">
    <property type="protein sequence ID" value="CAI9930153.1"/>
    <property type="molecule type" value="Genomic_DNA"/>
</dbReference>
<evidence type="ECO:0000313" key="11">
    <source>
        <dbReference type="EMBL" id="CAL6111394.1"/>
    </source>
</evidence>
<evidence type="ECO:0000313" key="10">
    <source>
        <dbReference type="EMBL" id="CAL6093407.1"/>
    </source>
</evidence>
<reference evidence="7 13" key="2">
    <citation type="submission" date="2024-07" db="EMBL/GenBank/DDBJ databases">
        <authorList>
            <person name="Akdeniz Z."/>
        </authorList>
    </citation>
    <scope>NUCLEOTIDE SEQUENCE [LARGE SCALE GENOMIC DNA]</scope>
</reference>
<evidence type="ECO:0000313" key="3">
    <source>
        <dbReference type="EMBL" id="CAI9935642.1"/>
    </source>
</evidence>